<organism evidence="9 10">
    <name type="scientific">Caenorhabditis japonica</name>
    <dbReference type="NCBI Taxonomy" id="281687"/>
    <lineage>
        <taxon>Eukaryota</taxon>
        <taxon>Metazoa</taxon>
        <taxon>Ecdysozoa</taxon>
        <taxon>Nematoda</taxon>
        <taxon>Chromadorea</taxon>
        <taxon>Rhabditida</taxon>
        <taxon>Rhabditina</taxon>
        <taxon>Rhabditomorpha</taxon>
        <taxon>Rhabditoidea</taxon>
        <taxon>Rhabditidae</taxon>
        <taxon>Peloderinae</taxon>
        <taxon>Caenorhabditis</taxon>
    </lineage>
</organism>
<evidence type="ECO:0000256" key="3">
    <source>
        <dbReference type="ARBA" id="ARBA00005043"/>
    </source>
</evidence>
<evidence type="ECO:0000256" key="1">
    <source>
        <dbReference type="ARBA" id="ARBA00004123"/>
    </source>
</evidence>
<evidence type="ECO:0000313" key="9">
    <source>
        <dbReference type="EnsemblMetazoa" id="CJA32892.1"/>
    </source>
</evidence>
<comment type="pathway">
    <text evidence="3">tRNA modification; 5-methoxycarbonylmethyl-2-thiouridine-tRNA biosynthesis.</text>
</comment>
<reference evidence="9" key="2">
    <citation type="submission" date="2022-06" db="UniProtKB">
        <authorList>
            <consortium name="EnsemblMetazoa"/>
        </authorList>
    </citation>
    <scope>IDENTIFICATION</scope>
    <source>
        <strain evidence="9">DF5081</strain>
    </source>
</reference>
<evidence type="ECO:0000256" key="2">
    <source>
        <dbReference type="ARBA" id="ARBA00004496"/>
    </source>
</evidence>
<reference evidence="10" key="1">
    <citation type="submission" date="2010-08" db="EMBL/GenBank/DDBJ databases">
        <authorList>
            <consortium name="Caenorhabditis japonica Sequencing Consortium"/>
            <person name="Wilson R.K."/>
        </authorList>
    </citation>
    <scope>NUCLEOTIDE SEQUENCE [LARGE SCALE GENOMIC DNA]</scope>
    <source>
        <strain evidence="10">DF5081</strain>
    </source>
</reference>
<dbReference type="Pfam" id="PF05625">
    <property type="entry name" value="PAXNEB"/>
    <property type="match status" value="1"/>
</dbReference>
<accession>A0A8R1EG29</accession>
<dbReference type="GO" id="GO:0008023">
    <property type="term" value="C:transcription elongation factor complex"/>
    <property type="evidence" value="ECO:0007669"/>
    <property type="project" value="TreeGrafter"/>
</dbReference>
<evidence type="ECO:0000256" key="8">
    <source>
        <dbReference type="ARBA" id="ARBA00023242"/>
    </source>
</evidence>
<dbReference type="GO" id="GO:0033588">
    <property type="term" value="C:elongator holoenzyme complex"/>
    <property type="evidence" value="ECO:0007669"/>
    <property type="project" value="InterPro"/>
</dbReference>
<dbReference type="PANTHER" id="PTHR12896:SF1">
    <property type="entry name" value="ELONGATOR COMPLEX PROTEIN 4"/>
    <property type="match status" value="1"/>
</dbReference>
<comment type="similarity">
    <text evidence="4">Belongs to the ELP4 family.</text>
</comment>
<dbReference type="GO" id="GO:0005737">
    <property type="term" value="C:cytoplasm"/>
    <property type="evidence" value="ECO:0007669"/>
    <property type="project" value="UniProtKB-SubCell"/>
</dbReference>
<comment type="subcellular location">
    <subcellularLocation>
        <location evidence="2">Cytoplasm</location>
    </subcellularLocation>
    <subcellularLocation>
        <location evidence="1">Nucleus</location>
    </subcellularLocation>
</comment>
<evidence type="ECO:0000256" key="5">
    <source>
        <dbReference type="ARBA" id="ARBA00020265"/>
    </source>
</evidence>
<protein>
    <recommendedName>
        <fullName evidence="5">Elongator complex protein 4</fullName>
    </recommendedName>
</protein>
<keyword evidence="10" id="KW-1185">Reference proteome</keyword>
<evidence type="ECO:0000313" key="10">
    <source>
        <dbReference type="Proteomes" id="UP000005237"/>
    </source>
</evidence>
<dbReference type="Proteomes" id="UP000005237">
    <property type="component" value="Unassembled WGS sequence"/>
</dbReference>
<dbReference type="InterPro" id="IPR008728">
    <property type="entry name" value="Elongator_complex_protein_4"/>
</dbReference>
<dbReference type="EnsemblMetazoa" id="CJA32892.1">
    <property type="protein sequence ID" value="CJA32892.1"/>
    <property type="gene ID" value="WBGene00208739"/>
</dbReference>
<evidence type="ECO:0000256" key="4">
    <source>
        <dbReference type="ARBA" id="ARBA00007573"/>
    </source>
</evidence>
<dbReference type="GO" id="GO:0002098">
    <property type="term" value="P:tRNA wobble uridine modification"/>
    <property type="evidence" value="ECO:0007669"/>
    <property type="project" value="InterPro"/>
</dbReference>
<name>A0A8R1EG29_CAEJA</name>
<dbReference type="InterPro" id="IPR027417">
    <property type="entry name" value="P-loop_NTPase"/>
</dbReference>
<evidence type="ECO:0000256" key="7">
    <source>
        <dbReference type="ARBA" id="ARBA00022694"/>
    </source>
</evidence>
<proteinExistence type="inferred from homology"/>
<dbReference type="Gene3D" id="3.40.50.300">
    <property type="entry name" value="P-loop containing nucleotide triphosphate hydrolases"/>
    <property type="match status" value="1"/>
</dbReference>
<keyword evidence="7" id="KW-0819">tRNA processing</keyword>
<keyword evidence="6" id="KW-0963">Cytoplasm</keyword>
<dbReference type="PANTHER" id="PTHR12896">
    <property type="entry name" value="PAX6 NEIGHBOR PROTEIN PAXNEB"/>
    <property type="match status" value="1"/>
</dbReference>
<sequence length="159" mass="18065">MAKRGGPKKNLLRVVIRNIDVEIWEDFESLGRFLCALRALARNSYMIVYLTANSFGVEEDTWRTLETSSDLQIQLKEFDEGEKKTFRHLGSVNGYFYLKSLPTLMSVGTHTPPILDLIFEASSRKGIQIRVMHLPCLMDDPAAAKNPKPAELSCQKIDF</sequence>
<keyword evidence="8" id="KW-0539">Nucleus</keyword>
<evidence type="ECO:0000256" key="6">
    <source>
        <dbReference type="ARBA" id="ARBA00022490"/>
    </source>
</evidence>
<dbReference type="AlphaFoldDB" id="A0A8R1EG29"/>